<comment type="caution">
    <text evidence="1">The sequence shown here is derived from an EMBL/GenBank/DDBJ whole genome shotgun (WGS) entry which is preliminary data.</text>
</comment>
<proteinExistence type="predicted"/>
<protein>
    <submittedName>
        <fullName evidence="1">Uncharacterized protein</fullName>
    </submittedName>
</protein>
<evidence type="ECO:0000313" key="2">
    <source>
        <dbReference type="Proteomes" id="UP000828390"/>
    </source>
</evidence>
<accession>A0A9D3Z1P2</accession>
<evidence type="ECO:0000313" key="1">
    <source>
        <dbReference type="EMBL" id="KAH3708539.1"/>
    </source>
</evidence>
<keyword evidence="2" id="KW-1185">Reference proteome</keyword>
<sequence length="72" mass="8202">MLAHRIQCLLTSQSHQLATLAMKLVSNCLAMKLVLNRFVTMGLWMLTLTTNSPKPFVIVTYLLVNRLCVIRK</sequence>
<dbReference type="Proteomes" id="UP000828390">
    <property type="component" value="Unassembled WGS sequence"/>
</dbReference>
<gene>
    <name evidence="1" type="ORF">DPMN_067992</name>
</gene>
<reference evidence="1" key="2">
    <citation type="submission" date="2020-11" db="EMBL/GenBank/DDBJ databases">
        <authorList>
            <person name="McCartney M.A."/>
            <person name="Auch B."/>
            <person name="Kono T."/>
            <person name="Mallez S."/>
            <person name="Becker A."/>
            <person name="Gohl D.M."/>
            <person name="Silverstein K.A.T."/>
            <person name="Koren S."/>
            <person name="Bechman K.B."/>
            <person name="Herman A."/>
            <person name="Abrahante J.E."/>
            <person name="Garbe J."/>
        </authorList>
    </citation>
    <scope>NUCLEOTIDE SEQUENCE</scope>
    <source>
        <strain evidence="1">Duluth1</strain>
        <tissue evidence="1">Whole animal</tissue>
    </source>
</reference>
<reference evidence="1" key="1">
    <citation type="journal article" date="2019" name="bioRxiv">
        <title>The Genome of the Zebra Mussel, Dreissena polymorpha: A Resource for Invasive Species Research.</title>
        <authorList>
            <person name="McCartney M.A."/>
            <person name="Auch B."/>
            <person name="Kono T."/>
            <person name="Mallez S."/>
            <person name="Zhang Y."/>
            <person name="Obille A."/>
            <person name="Becker A."/>
            <person name="Abrahante J.E."/>
            <person name="Garbe J."/>
            <person name="Badalamenti J.P."/>
            <person name="Herman A."/>
            <person name="Mangelson H."/>
            <person name="Liachko I."/>
            <person name="Sullivan S."/>
            <person name="Sone E.D."/>
            <person name="Koren S."/>
            <person name="Silverstein K.A.T."/>
            <person name="Beckman K.B."/>
            <person name="Gohl D.M."/>
        </authorList>
    </citation>
    <scope>NUCLEOTIDE SEQUENCE</scope>
    <source>
        <strain evidence="1">Duluth1</strain>
        <tissue evidence="1">Whole animal</tissue>
    </source>
</reference>
<name>A0A9D3Z1P2_DREPO</name>
<dbReference type="EMBL" id="JAIWYP010000014">
    <property type="protein sequence ID" value="KAH3708539.1"/>
    <property type="molecule type" value="Genomic_DNA"/>
</dbReference>
<dbReference type="AlphaFoldDB" id="A0A9D3Z1P2"/>
<organism evidence="1 2">
    <name type="scientific">Dreissena polymorpha</name>
    <name type="common">Zebra mussel</name>
    <name type="synonym">Mytilus polymorpha</name>
    <dbReference type="NCBI Taxonomy" id="45954"/>
    <lineage>
        <taxon>Eukaryota</taxon>
        <taxon>Metazoa</taxon>
        <taxon>Spiralia</taxon>
        <taxon>Lophotrochozoa</taxon>
        <taxon>Mollusca</taxon>
        <taxon>Bivalvia</taxon>
        <taxon>Autobranchia</taxon>
        <taxon>Heteroconchia</taxon>
        <taxon>Euheterodonta</taxon>
        <taxon>Imparidentia</taxon>
        <taxon>Neoheterodontei</taxon>
        <taxon>Myida</taxon>
        <taxon>Dreissenoidea</taxon>
        <taxon>Dreissenidae</taxon>
        <taxon>Dreissena</taxon>
    </lineage>
</organism>